<accession>A0ABU3QWG1</accession>
<evidence type="ECO:0000313" key="2">
    <source>
        <dbReference type="Proteomes" id="UP001257914"/>
    </source>
</evidence>
<comment type="caution">
    <text evidence="1">The sequence shown here is derived from an EMBL/GenBank/DDBJ whole genome shotgun (WGS) entry which is preliminary data.</text>
</comment>
<evidence type="ECO:0008006" key="3">
    <source>
        <dbReference type="Google" id="ProtNLM"/>
    </source>
</evidence>
<dbReference type="Proteomes" id="UP001257914">
    <property type="component" value="Unassembled WGS sequence"/>
</dbReference>
<proteinExistence type="predicted"/>
<dbReference type="EMBL" id="JAWCUA010000001">
    <property type="protein sequence ID" value="MDU0111774.1"/>
    <property type="molecule type" value="Genomic_DNA"/>
</dbReference>
<organism evidence="1 2">
    <name type="scientific">Psychrosphaera aquimarina</name>
    <dbReference type="NCBI Taxonomy" id="2044854"/>
    <lineage>
        <taxon>Bacteria</taxon>
        <taxon>Pseudomonadati</taxon>
        <taxon>Pseudomonadota</taxon>
        <taxon>Gammaproteobacteria</taxon>
        <taxon>Alteromonadales</taxon>
        <taxon>Pseudoalteromonadaceae</taxon>
        <taxon>Psychrosphaera</taxon>
    </lineage>
</organism>
<keyword evidence="2" id="KW-1185">Reference proteome</keyword>
<gene>
    <name evidence="1" type="ORF">RT723_01870</name>
</gene>
<name>A0ABU3QWG1_9GAMM</name>
<evidence type="ECO:0000313" key="1">
    <source>
        <dbReference type="EMBL" id="MDU0111774.1"/>
    </source>
</evidence>
<sequence>MKPFVYGQTFKNNKYYVFDKQGVTVMKSWPEMLAYRKTAKRSWKAIRPKFQFNEYSIPNDINRDRCFRCYENELFGENFKHECRPDPLVSFLDKVPIELLNLIKTINSRQWHLLALFARCGKPAIELFQSTPALAWMLASSWAFKQKPVKNHFRSIRNLLESGKSQIEMLEWLDYPSTKSVIKLLRKVDMKDIDVSFFLNFKQVISDSQKVILIRHLPVIEPSLIRLLWKFKMNFTFHFLIDYQNKTRIQQHRVKLLLSDFFPEKVVKWNHKFTNKDLDLFINHCEDFDADESNHPSASQNRVFPWPPFNLPDGFPEIEYVDTEDELFIESEEMHNCLHSFAERCFNGETQIFRMFYPERSVFSIRETAARGYWELSEIKAVCNESVAKQTICYLETWLNKVNACNDEIKIGLFINS</sequence>
<protein>
    <recommendedName>
        <fullName evidence="3">PcfJ-like protein</fullName>
    </recommendedName>
</protein>
<reference evidence="1 2" key="1">
    <citation type="submission" date="2023-10" db="EMBL/GenBank/DDBJ databases">
        <title>Psychrosphaera aquimaarina strain SW33 isolated from seawater.</title>
        <authorList>
            <person name="Bayburt H."/>
            <person name="Kim J.M."/>
            <person name="Choi B.J."/>
            <person name="Jeon C.O."/>
        </authorList>
    </citation>
    <scope>NUCLEOTIDE SEQUENCE [LARGE SCALE GENOMIC DNA]</scope>
    <source>
        <strain evidence="1 2">KCTC 52743</strain>
    </source>
</reference>
<dbReference type="RefSeq" id="WP_315945666.1">
    <property type="nucleotide sequence ID" value="NZ_JAWCUA010000001.1"/>
</dbReference>